<gene>
    <name evidence="1" type="ORF">BCR33DRAFT_565230</name>
</gene>
<evidence type="ECO:0000313" key="1">
    <source>
        <dbReference type="EMBL" id="ORY30718.1"/>
    </source>
</evidence>
<name>A0A1Y2B7A5_9FUNG</name>
<dbReference type="Proteomes" id="UP000193642">
    <property type="component" value="Unassembled WGS sequence"/>
</dbReference>
<keyword evidence="2" id="KW-1185">Reference proteome</keyword>
<proteinExistence type="predicted"/>
<dbReference type="SUPFAM" id="SSF52058">
    <property type="entry name" value="L domain-like"/>
    <property type="match status" value="1"/>
</dbReference>
<evidence type="ECO:0000313" key="2">
    <source>
        <dbReference type="Proteomes" id="UP000193642"/>
    </source>
</evidence>
<evidence type="ECO:0008006" key="3">
    <source>
        <dbReference type="Google" id="ProtNLM"/>
    </source>
</evidence>
<dbReference type="EMBL" id="MCGO01000081">
    <property type="protein sequence ID" value="ORY30718.1"/>
    <property type="molecule type" value="Genomic_DNA"/>
</dbReference>
<dbReference type="Gene3D" id="3.80.10.10">
    <property type="entry name" value="Ribonuclease Inhibitor"/>
    <property type="match status" value="1"/>
</dbReference>
<dbReference type="AlphaFoldDB" id="A0A1Y2B7A5"/>
<dbReference type="OrthoDB" id="676979at2759"/>
<sequence length="86" mass="9799">MLALDLSGNNFDAFQIPSQISRMTSLQRIYLMNTRVYGSLPLEICDLEDLEEINLHGTNVDKEVDSKFFACTISESLTRQGFYSSR</sequence>
<reference evidence="1 2" key="1">
    <citation type="submission" date="2016-07" db="EMBL/GenBank/DDBJ databases">
        <title>Pervasive Adenine N6-methylation of Active Genes in Fungi.</title>
        <authorList>
            <consortium name="DOE Joint Genome Institute"/>
            <person name="Mondo S.J."/>
            <person name="Dannebaum R.O."/>
            <person name="Kuo R.C."/>
            <person name="Labutti K."/>
            <person name="Haridas S."/>
            <person name="Kuo A."/>
            <person name="Salamov A."/>
            <person name="Ahrendt S.R."/>
            <person name="Lipzen A."/>
            <person name="Sullivan W."/>
            <person name="Andreopoulos W.B."/>
            <person name="Clum A."/>
            <person name="Lindquist E."/>
            <person name="Daum C."/>
            <person name="Ramamoorthy G.K."/>
            <person name="Gryganskyi A."/>
            <person name="Culley D."/>
            <person name="Magnuson J.K."/>
            <person name="James T.Y."/>
            <person name="O'Malley M.A."/>
            <person name="Stajich J.E."/>
            <person name="Spatafora J.W."/>
            <person name="Visel A."/>
            <person name="Grigoriev I.V."/>
        </authorList>
    </citation>
    <scope>NUCLEOTIDE SEQUENCE [LARGE SCALE GENOMIC DNA]</scope>
    <source>
        <strain evidence="1 2">JEL800</strain>
    </source>
</reference>
<dbReference type="InterPro" id="IPR032675">
    <property type="entry name" value="LRR_dom_sf"/>
</dbReference>
<comment type="caution">
    <text evidence="1">The sequence shown here is derived from an EMBL/GenBank/DDBJ whole genome shotgun (WGS) entry which is preliminary data.</text>
</comment>
<accession>A0A1Y2B7A5</accession>
<protein>
    <recommendedName>
        <fullName evidence="3">L domain-like protein</fullName>
    </recommendedName>
</protein>
<organism evidence="1 2">
    <name type="scientific">Rhizoclosmatium globosum</name>
    <dbReference type="NCBI Taxonomy" id="329046"/>
    <lineage>
        <taxon>Eukaryota</taxon>
        <taxon>Fungi</taxon>
        <taxon>Fungi incertae sedis</taxon>
        <taxon>Chytridiomycota</taxon>
        <taxon>Chytridiomycota incertae sedis</taxon>
        <taxon>Chytridiomycetes</taxon>
        <taxon>Chytridiales</taxon>
        <taxon>Chytriomycetaceae</taxon>
        <taxon>Rhizoclosmatium</taxon>
    </lineage>
</organism>